<gene>
    <name evidence="1" type="ORF">Pint_19044</name>
</gene>
<accession>A0ACC0YYG2</accession>
<keyword evidence="2" id="KW-1185">Reference proteome</keyword>
<evidence type="ECO:0000313" key="2">
    <source>
        <dbReference type="Proteomes" id="UP001163603"/>
    </source>
</evidence>
<name>A0ACC0YYG2_9ROSI</name>
<dbReference type="Proteomes" id="UP001163603">
    <property type="component" value="Chromosome 4"/>
</dbReference>
<dbReference type="EMBL" id="CM047739">
    <property type="protein sequence ID" value="KAJ0042660.1"/>
    <property type="molecule type" value="Genomic_DNA"/>
</dbReference>
<evidence type="ECO:0000313" key="1">
    <source>
        <dbReference type="EMBL" id="KAJ0042660.1"/>
    </source>
</evidence>
<comment type="caution">
    <text evidence="1">The sequence shown here is derived from an EMBL/GenBank/DDBJ whole genome shotgun (WGS) entry which is preliminary data.</text>
</comment>
<reference evidence="2" key="1">
    <citation type="journal article" date="2023" name="G3 (Bethesda)">
        <title>Genome assembly and association tests identify interacting loci associated with vigor, precocity, and sex in interspecific pistachio rootstocks.</title>
        <authorList>
            <person name="Palmer W."/>
            <person name="Jacygrad E."/>
            <person name="Sagayaradj S."/>
            <person name="Cavanaugh K."/>
            <person name="Han R."/>
            <person name="Bertier L."/>
            <person name="Beede B."/>
            <person name="Kafkas S."/>
            <person name="Golino D."/>
            <person name="Preece J."/>
            <person name="Michelmore R."/>
        </authorList>
    </citation>
    <scope>NUCLEOTIDE SEQUENCE [LARGE SCALE GENOMIC DNA]</scope>
</reference>
<protein>
    <submittedName>
        <fullName evidence="1">Uncharacterized protein</fullName>
    </submittedName>
</protein>
<proteinExistence type="predicted"/>
<sequence>MAYSRTETYVVLEPGQDEKFVSEDELKAKLKDLLENWPGKTCHVTLQDFQPLMRLFLSYIKTKAEFLQKKFRVACSA</sequence>
<organism evidence="1 2">
    <name type="scientific">Pistacia integerrima</name>
    <dbReference type="NCBI Taxonomy" id="434235"/>
    <lineage>
        <taxon>Eukaryota</taxon>
        <taxon>Viridiplantae</taxon>
        <taxon>Streptophyta</taxon>
        <taxon>Embryophyta</taxon>
        <taxon>Tracheophyta</taxon>
        <taxon>Spermatophyta</taxon>
        <taxon>Magnoliopsida</taxon>
        <taxon>eudicotyledons</taxon>
        <taxon>Gunneridae</taxon>
        <taxon>Pentapetalae</taxon>
        <taxon>rosids</taxon>
        <taxon>malvids</taxon>
        <taxon>Sapindales</taxon>
        <taxon>Anacardiaceae</taxon>
        <taxon>Pistacia</taxon>
    </lineage>
</organism>